<reference evidence="2" key="1">
    <citation type="submission" date="2022-12" db="EMBL/GenBank/DDBJ databases">
        <title>Paracoccus sp. EF6 isolated from a lake water.</title>
        <authorList>
            <person name="Liu H."/>
        </authorList>
    </citation>
    <scope>NUCLEOTIDE SEQUENCE</scope>
    <source>
        <strain evidence="2">EF6</strain>
    </source>
</reference>
<evidence type="ECO:0000313" key="3">
    <source>
        <dbReference type="Proteomes" id="UP001149822"/>
    </source>
</evidence>
<comment type="caution">
    <text evidence="2">The sequence shown here is derived from an EMBL/GenBank/DDBJ whole genome shotgun (WGS) entry which is preliminary data.</text>
</comment>
<sequence length="118" mass="13158">MTGASLPTTLMNEAMKVAGEALGTRLASKRDFELIAVSRGAMAEANDPGFTDEHRLHRFALHLLVEAELDRRLTERQKTREKHLGTRTPQELAAHEDATQEKSNILPWPKKVSRTGSL</sequence>
<dbReference type="Proteomes" id="UP001149822">
    <property type="component" value="Unassembled WGS sequence"/>
</dbReference>
<dbReference type="EMBL" id="JAPTYD010000079">
    <property type="protein sequence ID" value="MCZ0964241.1"/>
    <property type="molecule type" value="Genomic_DNA"/>
</dbReference>
<feature type="region of interest" description="Disordered" evidence="1">
    <location>
        <begin position="74"/>
        <end position="118"/>
    </location>
</feature>
<keyword evidence="3" id="KW-1185">Reference proteome</keyword>
<protein>
    <submittedName>
        <fullName evidence="2">Uncharacterized protein</fullName>
    </submittedName>
</protein>
<name>A0ABT4JCL1_9RHOB</name>
<evidence type="ECO:0000256" key="1">
    <source>
        <dbReference type="SAM" id="MobiDB-lite"/>
    </source>
</evidence>
<evidence type="ECO:0000313" key="2">
    <source>
        <dbReference type="EMBL" id="MCZ0964241.1"/>
    </source>
</evidence>
<feature type="compositionally biased region" description="Basic and acidic residues" evidence="1">
    <location>
        <begin position="74"/>
        <end position="84"/>
    </location>
</feature>
<proteinExistence type="predicted"/>
<dbReference type="RefSeq" id="WP_268944335.1">
    <property type="nucleotide sequence ID" value="NZ_JAPTYD010000079.1"/>
</dbReference>
<organism evidence="2 3">
    <name type="scientific">Paracoccus benzoatiresistens</name>
    <dbReference type="NCBI Taxonomy" id="2997341"/>
    <lineage>
        <taxon>Bacteria</taxon>
        <taxon>Pseudomonadati</taxon>
        <taxon>Pseudomonadota</taxon>
        <taxon>Alphaproteobacteria</taxon>
        <taxon>Rhodobacterales</taxon>
        <taxon>Paracoccaceae</taxon>
        <taxon>Paracoccus</taxon>
    </lineage>
</organism>
<gene>
    <name evidence="2" type="ORF">OU682_21955</name>
</gene>
<accession>A0ABT4JCL1</accession>